<accession>A0A1G4J7H5</accession>
<evidence type="ECO:0000313" key="3">
    <source>
        <dbReference type="EMBL" id="SCU85818.1"/>
    </source>
</evidence>
<dbReference type="OrthoDB" id="1933483at2759"/>
<dbReference type="CDD" id="cd06661">
    <property type="entry name" value="GGCT_like"/>
    <property type="match status" value="1"/>
</dbReference>
<dbReference type="InterPro" id="IPR006840">
    <property type="entry name" value="ChaC"/>
</dbReference>
<keyword evidence="2" id="KW-0456">Lyase</keyword>
<dbReference type="EC" id="4.3.2.7" evidence="1"/>
<dbReference type="PANTHER" id="PTHR12192:SF2">
    <property type="entry name" value="GLUTATHIONE-SPECIFIC GAMMA-GLUTAMYLCYCLOTRANSFERASE 2"/>
    <property type="match status" value="1"/>
</dbReference>
<dbReference type="AlphaFoldDB" id="A0A1G4J7H5"/>
<name>A0A1G4J7H5_9SACH</name>
<sequence>MTQDQGIWVLGYGSLIYNPPQHYQYRVPGIIYGYKRRFWQSSSDHRGTPENPGRVATLIPYESIVEKPEYLHNVTTYRSQQPKCPEDLQVLSMAYYIPAERAQQVLQFLDVREQDGYTQRNVEVHLETDGVKDEGLITALAQLPTHPRTQKPILRTLVYIGVVGNDSFVGLEPIEHTAKVIRCSRGLSGHNNEYLANLYAALLDIAQSLSLPLEQLEDTYLRELVRLVQRDPAVFETSLQSTRI</sequence>
<proteinExistence type="predicted"/>
<evidence type="ECO:0000256" key="2">
    <source>
        <dbReference type="ARBA" id="ARBA00023239"/>
    </source>
</evidence>
<dbReference type="InterPro" id="IPR013024">
    <property type="entry name" value="GGCT-like"/>
</dbReference>
<protein>
    <recommendedName>
        <fullName evidence="1">glutathione-specific gamma-glutamylcyclotransferase</fullName>
        <ecNumber evidence="1">4.3.2.7</ecNumber>
    </recommendedName>
</protein>
<gene>
    <name evidence="3" type="ORF">LANO_0C05534G</name>
</gene>
<dbReference type="GO" id="GO:0006751">
    <property type="term" value="P:glutathione catabolic process"/>
    <property type="evidence" value="ECO:0007669"/>
    <property type="project" value="InterPro"/>
</dbReference>
<dbReference type="GO" id="GO:0061928">
    <property type="term" value="F:glutathione specific gamma-glutamylcyclotransferase activity"/>
    <property type="evidence" value="ECO:0007669"/>
    <property type="project" value="UniProtKB-EC"/>
</dbReference>
<keyword evidence="4" id="KW-1185">Reference proteome</keyword>
<dbReference type="PANTHER" id="PTHR12192">
    <property type="entry name" value="CATION TRANSPORT PROTEIN CHAC-RELATED"/>
    <property type="match status" value="1"/>
</dbReference>
<dbReference type="GO" id="GO:0005737">
    <property type="term" value="C:cytoplasm"/>
    <property type="evidence" value="ECO:0007669"/>
    <property type="project" value="TreeGrafter"/>
</dbReference>
<dbReference type="Pfam" id="PF04752">
    <property type="entry name" value="ChaC"/>
    <property type="match status" value="1"/>
</dbReference>
<evidence type="ECO:0000313" key="4">
    <source>
        <dbReference type="Proteomes" id="UP000189911"/>
    </source>
</evidence>
<dbReference type="EMBL" id="LT598446">
    <property type="protein sequence ID" value="SCU85818.1"/>
    <property type="molecule type" value="Genomic_DNA"/>
</dbReference>
<dbReference type="Proteomes" id="UP000189911">
    <property type="component" value="Chromosome C"/>
</dbReference>
<evidence type="ECO:0000256" key="1">
    <source>
        <dbReference type="ARBA" id="ARBA00012344"/>
    </source>
</evidence>
<organism evidence="3 4">
    <name type="scientific">Lachancea nothofagi CBS 11611</name>
    <dbReference type="NCBI Taxonomy" id="1266666"/>
    <lineage>
        <taxon>Eukaryota</taxon>
        <taxon>Fungi</taxon>
        <taxon>Dikarya</taxon>
        <taxon>Ascomycota</taxon>
        <taxon>Saccharomycotina</taxon>
        <taxon>Saccharomycetes</taxon>
        <taxon>Saccharomycetales</taxon>
        <taxon>Saccharomycetaceae</taxon>
        <taxon>Lachancea</taxon>
    </lineage>
</organism>
<reference evidence="4" key="1">
    <citation type="submission" date="2016-03" db="EMBL/GenBank/DDBJ databases">
        <authorList>
            <person name="Devillers Hugo."/>
        </authorList>
    </citation>
    <scope>NUCLEOTIDE SEQUENCE [LARGE SCALE GENOMIC DNA]</scope>
</reference>